<proteinExistence type="predicted"/>
<dbReference type="WBParaSite" id="HDID_0000892201-mRNA-1">
    <property type="protein sequence ID" value="HDID_0000892201-mRNA-1"/>
    <property type="gene ID" value="HDID_0000892201"/>
</dbReference>
<evidence type="ECO:0000256" key="2">
    <source>
        <dbReference type="SAM" id="SignalP"/>
    </source>
</evidence>
<keyword evidence="6" id="KW-1185">Reference proteome</keyword>
<organism evidence="7">
    <name type="scientific">Hymenolepis diminuta</name>
    <name type="common">Rat tapeworm</name>
    <dbReference type="NCBI Taxonomy" id="6216"/>
    <lineage>
        <taxon>Eukaryota</taxon>
        <taxon>Metazoa</taxon>
        <taxon>Spiralia</taxon>
        <taxon>Lophotrochozoa</taxon>
        <taxon>Platyhelminthes</taxon>
        <taxon>Cestoda</taxon>
        <taxon>Eucestoda</taxon>
        <taxon>Cyclophyllidea</taxon>
        <taxon>Hymenolepididae</taxon>
        <taxon>Hymenolepis</taxon>
    </lineage>
</organism>
<dbReference type="EMBL" id="UYSG01011170">
    <property type="protein sequence ID" value="VDL61238.1"/>
    <property type="molecule type" value="Genomic_DNA"/>
</dbReference>
<protein>
    <submittedName>
        <fullName evidence="7">ShKT domain-containing protein</fullName>
    </submittedName>
</protein>
<feature type="chain" id="PRO_5044546578" evidence="2">
    <location>
        <begin position="18"/>
        <end position="133"/>
    </location>
</feature>
<gene>
    <name evidence="3" type="ORF">HDID_LOCUS8920</name>
    <name evidence="4" type="ORF">WMSIL1_LOCUS9590</name>
</gene>
<evidence type="ECO:0000313" key="5">
    <source>
        <dbReference type="Proteomes" id="UP000274504"/>
    </source>
</evidence>
<sequence>MNPVAILFLSVLLTCESVPVTKEVSEAEIEEKKVEQLADFVDDSRAAGIEIGGTHADWCDNKRWSYLMRCGYCCDECYYSLNDNSTAVKKSAEDFATEGPVEKAIETVMEETNSDREASKAPAVLTDDQSDEK</sequence>
<evidence type="ECO:0000313" key="3">
    <source>
        <dbReference type="EMBL" id="VDL61238.1"/>
    </source>
</evidence>
<dbReference type="Proteomes" id="UP000321570">
    <property type="component" value="Unassembled WGS sequence"/>
</dbReference>
<evidence type="ECO:0000313" key="7">
    <source>
        <dbReference type="WBParaSite" id="HDID_0000892201-mRNA-1"/>
    </source>
</evidence>
<dbReference type="EMBL" id="CABIJS010000388">
    <property type="protein sequence ID" value="VUZ50642.1"/>
    <property type="molecule type" value="Genomic_DNA"/>
</dbReference>
<evidence type="ECO:0000256" key="1">
    <source>
        <dbReference type="SAM" id="MobiDB-lite"/>
    </source>
</evidence>
<feature type="region of interest" description="Disordered" evidence="1">
    <location>
        <begin position="109"/>
        <end position="133"/>
    </location>
</feature>
<accession>A0A0R3STZ2</accession>
<feature type="signal peptide" evidence="2">
    <location>
        <begin position="1"/>
        <end position="17"/>
    </location>
</feature>
<dbReference type="Proteomes" id="UP000274504">
    <property type="component" value="Unassembled WGS sequence"/>
</dbReference>
<dbReference type="AlphaFoldDB" id="A0A0R3STZ2"/>
<evidence type="ECO:0000313" key="4">
    <source>
        <dbReference type="EMBL" id="VUZ50642.1"/>
    </source>
</evidence>
<reference evidence="4 6" key="3">
    <citation type="submission" date="2019-07" db="EMBL/GenBank/DDBJ databases">
        <authorList>
            <person name="Jastrzebski P J."/>
            <person name="Paukszto L."/>
            <person name="Jastrzebski P J."/>
        </authorList>
    </citation>
    <scope>NUCLEOTIDE SEQUENCE [LARGE SCALE GENOMIC DNA]</scope>
    <source>
        <strain evidence="4 6">WMS-il1</strain>
    </source>
</reference>
<name>A0A0R3STZ2_HYMDI</name>
<reference evidence="3 5" key="2">
    <citation type="submission" date="2018-11" db="EMBL/GenBank/DDBJ databases">
        <authorList>
            <consortium name="Pathogen Informatics"/>
        </authorList>
    </citation>
    <scope>NUCLEOTIDE SEQUENCE [LARGE SCALE GENOMIC DNA]</scope>
</reference>
<keyword evidence="2" id="KW-0732">Signal</keyword>
<reference evidence="7" key="1">
    <citation type="submission" date="2017-02" db="UniProtKB">
        <authorList>
            <consortium name="WormBaseParasite"/>
        </authorList>
    </citation>
    <scope>IDENTIFICATION</scope>
</reference>
<evidence type="ECO:0000313" key="6">
    <source>
        <dbReference type="Proteomes" id="UP000321570"/>
    </source>
</evidence>